<evidence type="ECO:0000256" key="4">
    <source>
        <dbReference type="ARBA" id="ARBA00034617"/>
    </source>
</evidence>
<dbReference type="PROSITE" id="PS51192">
    <property type="entry name" value="HELICASE_ATP_BIND_1"/>
    <property type="match status" value="1"/>
</dbReference>
<organism evidence="10 11">
    <name type="scientific">Suillus plorans</name>
    <dbReference type="NCBI Taxonomy" id="116603"/>
    <lineage>
        <taxon>Eukaryota</taxon>
        <taxon>Fungi</taxon>
        <taxon>Dikarya</taxon>
        <taxon>Basidiomycota</taxon>
        <taxon>Agaricomycotina</taxon>
        <taxon>Agaricomycetes</taxon>
        <taxon>Agaricomycetidae</taxon>
        <taxon>Boletales</taxon>
        <taxon>Suillineae</taxon>
        <taxon>Suillaceae</taxon>
        <taxon>Suillus</taxon>
    </lineage>
</organism>
<dbReference type="GO" id="GO:0005524">
    <property type="term" value="F:ATP binding"/>
    <property type="evidence" value="ECO:0007669"/>
    <property type="project" value="InterPro"/>
</dbReference>
<keyword evidence="3" id="KW-0413">Isomerase</keyword>
<keyword evidence="6" id="KW-0479">Metal-binding</keyword>
<dbReference type="Pfam" id="PF12013">
    <property type="entry name" value="OrsD"/>
    <property type="match status" value="1"/>
</dbReference>
<dbReference type="PROSITE" id="PS50157">
    <property type="entry name" value="ZINC_FINGER_C2H2_2"/>
    <property type="match status" value="1"/>
</dbReference>
<dbReference type="GO" id="GO:0009378">
    <property type="term" value="F:four-way junction helicase activity"/>
    <property type="evidence" value="ECO:0007669"/>
    <property type="project" value="TreeGrafter"/>
</dbReference>
<feature type="domain" description="Helicase ATP-binding" evidence="9">
    <location>
        <begin position="1025"/>
        <end position="1187"/>
    </location>
</feature>
<sequence length="1253" mass="142162">MEQTIVSPLLGPAMPFQDVPDQDLQILEYRPSTSSSFGTLKSKTEVPSGLQLKASNAQANDENRQAPAYSASEANRDASESIHSKHLKTLNLMINEELRILCCEICQVAIPPETAKAHITNSHPNIKFDAVKFSKAREAEGIRSDLPVILDPRPQVKGLAVHDAISCGQCNKVLVSKKYMHEHHSQAHKGIRMPQEWRACKAQRFRRGGPGTHQMYWEVQNHVETGVHANRLIGAILKEMEEVLRVVEAPEDKRMVSPWLLTTGWHEHLAGQKTEDLMDLIAIPKKNDPEMPLLKERVESYYESVLALLSTTDELTLQRLNSPDPTKEGISNKPFHKHQNKETMQKYILPIVFLLAMLMRSEPSMPFYFSKTQEMHDTTEALSMSLEEGLEEETVSSCIHALLMSTWTTKWKQTDKNPIGDPTELCLALLTIQRDGSFKEPKEVTGIIAKDEYCMRASFIKEIRDQVEDGIAADENAACNILEPWFTEKTNSTFSRLRSLQHRASSIAFSTRSLPRIWWTDMVHWRTMLYKGNRIDLDDVCRMFAKTEEKLVEIWENMVLKNIKIRIDYERDRLLEAFFNDEKILQHFAVVREGELLWNRGKLIEWLQNYTELHSLILLRCEMLSGSPGCGTELTAMMYRNTSTRTTRNLVILGKHITMLCTYSKTSTLTGQDKLIPHSLDAVTSDILIQDLALARPFAEFAAHICFPDDKAMKDRYRNQLFVNFKKSFDSTHLSAVMTRYSIPHLSYGLTINSWRHIHTAWKRKFKCSMEDLLEEDAEDDVDALQAGHSRHTENRVYGLSMQAIAGAAEDVLPLFLNASTTWQTTCKTVPGGQLLPYHEARSIDFAKVQQISDENKRAPANSAVQMGSPSATHLEACSIDDIAKKVVDQLTPVLTSVIQAAVQEAVVRQFKSAVLRPIYMESHQKMEDSKQTTSSHPAHAISEDKHQEMQTSGHPLVLDMALQPACDESKDQHREEMQISERTPISDLPDTRSFTETEALQAMRKLLHNESASWKSEQQKEAMRVVSERKKDAIVVLRTGGGKSMLAIIPSLLEKNSATVLVLPLNSLLMDFQRRLTSMGVPFQTYDRNVNNGDLNIRDNLILVTADKARSARFREALAILNKKKSVGRMVFDESHLPLIANDYRDALEDVYDLRSIPMQIICLSATLPPSCIADLILSFGLVQDTVVIRECTNREEIEYILEKPSFSEILIRAFSIVEEEMGSWQDKDRGLVFVPTLGLGERLMKENGWPL</sequence>
<dbReference type="InterPro" id="IPR011545">
    <property type="entry name" value="DEAD/DEAH_box_helicase_dom"/>
</dbReference>
<dbReference type="GO" id="GO:0000724">
    <property type="term" value="P:double-strand break repair via homologous recombination"/>
    <property type="evidence" value="ECO:0007669"/>
    <property type="project" value="TreeGrafter"/>
</dbReference>
<feature type="domain" description="C2H2-type" evidence="8">
    <location>
        <begin position="165"/>
        <end position="193"/>
    </location>
</feature>
<protein>
    <recommendedName>
        <fullName evidence="5">DNA 3'-5' helicase</fullName>
        <ecNumber evidence="5">5.6.2.4</ecNumber>
    </recommendedName>
</protein>
<dbReference type="InterPro" id="IPR022698">
    <property type="entry name" value="OrsD"/>
</dbReference>
<evidence type="ECO:0000259" key="8">
    <source>
        <dbReference type="PROSITE" id="PS50157"/>
    </source>
</evidence>
<dbReference type="GO" id="GO:0008270">
    <property type="term" value="F:zinc ion binding"/>
    <property type="evidence" value="ECO:0007669"/>
    <property type="project" value="UniProtKB-KW"/>
</dbReference>
<feature type="region of interest" description="Disordered" evidence="7">
    <location>
        <begin position="54"/>
        <end position="81"/>
    </location>
</feature>
<dbReference type="PANTHER" id="PTHR13710">
    <property type="entry name" value="DNA HELICASE RECQ FAMILY MEMBER"/>
    <property type="match status" value="1"/>
</dbReference>
<evidence type="ECO:0000256" key="1">
    <source>
        <dbReference type="ARBA" id="ARBA00005446"/>
    </source>
</evidence>
<comment type="similarity">
    <text evidence="1">Belongs to the helicase family. RecQ subfamily.</text>
</comment>
<dbReference type="SUPFAM" id="SSF52540">
    <property type="entry name" value="P-loop containing nucleoside triphosphate hydrolases"/>
    <property type="match status" value="1"/>
</dbReference>
<keyword evidence="11" id="KW-1185">Reference proteome</keyword>
<name>A0A9P7DBR3_9AGAM</name>
<dbReference type="Proteomes" id="UP000719766">
    <property type="component" value="Unassembled WGS sequence"/>
</dbReference>
<comment type="caution">
    <text evidence="10">The sequence shown here is derived from an EMBL/GenBank/DDBJ whole genome shotgun (WGS) entry which is preliminary data.</text>
</comment>
<comment type="catalytic activity">
    <reaction evidence="4">
        <text>Couples ATP hydrolysis with the unwinding of duplex DNA by translocating in the 3'-5' direction.</text>
        <dbReference type="EC" id="5.6.2.4"/>
    </reaction>
</comment>
<dbReference type="PANTHER" id="PTHR13710:SF105">
    <property type="entry name" value="ATP-DEPENDENT DNA HELICASE Q1"/>
    <property type="match status" value="1"/>
</dbReference>
<reference evidence="10" key="1">
    <citation type="journal article" date="2020" name="New Phytol.">
        <title>Comparative genomics reveals dynamic genome evolution in host specialist ectomycorrhizal fungi.</title>
        <authorList>
            <person name="Lofgren L.A."/>
            <person name="Nguyen N.H."/>
            <person name="Vilgalys R."/>
            <person name="Ruytinx J."/>
            <person name="Liao H.L."/>
            <person name="Branco S."/>
            <person name="Kuo A."/>
            <person name="LaButti K."/>
            <person name="Lipzen A."/>
            <person name="Andreopoulos W."/>
            <person name="Pangilinan J."/>
            <person name="Riley R."/>
            <person name="Hundley H."/>
            <person name="Na H."/>
            <person name="Barry K."/>
            <person name="Grigoriev I.V."/>
            <person name="Stajich J.E."/>
            <person name="Kennedy P.G."/>
        </authorList>
    </citation>
    <scope>NUCLEOTIDE SEQUENCE</scope>
    <source>
        <strain evidence="10">S12</strain>
    </source>
</reference>
<keyword evidence="2" id="KW-0238">DNA-binding</keyword>
<dbReference type="GO" id="GO:0043138">
    <property type="term" value="F:3'-5' DNA helicase activity"/>
    <property type="evidence" value="ECO:0007669"/>
    <property type="project" value="UniProtKB-EC"/>
</dbReference>
<evidence type="ECO:0000313" key="10">
    <source>
        <dbReference type="EMBL" id="KAG1786392.1"/>
    </source>
</evidence>
<dbReference type="EMBL" id="JABBWE010000093">
    <property type="protein sequence ID" value="KAG1786392.1"/>
    <property type="molecule type" value="Genomic_DNA"/>
</dbReference>
<dbReference type="InterPro" id="IPR014001">
    <property type="entry name" value="Helicase_ATP-bd"/>
</dbReference>
<evidence type="ECO:0000259" key="9">
    <source>
        <dbReference type="PROSITE" id="PS51192"/>
    </source>
</evidence>
<dbReference type="SMART" id="SM00487">
    <property type="entry name" value="DEXDc"/>
    <property type="match status" value="1"/>
</dbReference>
<evidence type="ECO:0000256" key="5">
    <source>
        <dbReference type="ARBA" id="ARBA00034808"/>
    </source>
</evidence>
<keyword evidence="6" id="KW-0862">Zinc</keyword>
<dbReference type="Gene3D" id="3.40.50.300">
    <property type="entry name" value="P-loop containing nucleotide triphosphate hydrolases"/>
    <property type="match status" value="1"/>
</dbReference>
<evidence type="ECO:0000256" key="3">
    <source>
        <dbReference type="ARBA" id="ARBA00023235"/>
    </source>
</evidence>
<dbReference type="Pfam" id="PF00270">
    <property type="entry name" value="DEAD"/>
    <property type="match status" value="1"/>
</dbReference>
<dbReference type="InterPro" id="IPR013087">
    <property type="entry name" value="Znf_C2H2_type"/>
</dbReference>
<accession>A0A9P7DBR3</accession>
<dbReference type="InterPro" id="IPR027417">
    <property type="entry name" value="P-loop_NTPase"/>
</dbReference>
<dbReference type="AlphaFoldDB" id="A0A9P7DBR3"/>
<dbReference type="PROSITE" id="PS00028">
    <property type="entry name" value="ZINC_FINGER_C2H2_1"/>
    <property type="match status" value="1"/>
</dbReference>
<dbReference type="EC" id="5.6.2.4" evidence="5"/>
<proteinExistence type="inferred from homology"/>
<dbReference type="GO" id="GO:0005694">
    <property type="term" value="C:chromosome"/>
    <property type="evidence" value="ECO:0007669"/>
    <property type="project" value="TreeGrafter"/>
</dbReference>
<dbReference type="GO" id="GO:0005737">
    <property type="term" value="C:cytoplasm"/>
    <property type="evidence" value="ECO:0007669"/>
    <property type="project" value="TreeGrafter"/>
</dbReference>
<evidence type="ECO:0000256" key="6">
    <source>
        <dbReference type="PROSITE-ProRule" id="PRU00042"/>
    </source>
</evidence>
<evidence type="ECO:0000313" key="11">
    <source>
        <dbReference type="Proteomes" id="UP000719766"/>
    </source>
</evidence>
<evidence type="ECO:0000256" key="2">
    <source>
        <dbReference type="ARBA" id="ARBA00023125"/>
    </source>
</evidence>
<dbReference type="GeneID" id="64601405"/>
<evidence type="ECO:0000256" key="7">
    <source>
        <dbReference type="SAM" id="MobiDB-lite"/>
    </source>
</evidence>
<dbReference type="OrthoDB" id="2676248at2759"/>
<gene>
    <name evidence="10" type="ORF">HD556DRAFT_1449769</name>
</gene>
<dbReference type="GO" id="GO:0003677">
    <property type="term" value="F:DNA binding"/>
    <property type="evidence" value="ECO:0007669"/>
    <property type="project" value="UniProtKB-KW"/>
</dbReference>
<keyword evidence="6" id="KW-0863">Zinc-finger</keyword>
<dbReference type="RefSeq" id="XP_041153846.1">
    <property type="nucleotide sequence ID" value="XM_041307641.1"/>
</dbReference>